<dbReference type="AlphaFoldDB" id="A0A0B4X930"/>
<dbReference type="KEGG" id="rga:RGR602_PC00444"/>
<evidence type="ECO:0000256" key="1">
    <source>
        <dbReference type="ARBA" id="ARBA00022679"/>
    </source>
</evidence>
<dbReference type="RefSeq" id="WP_040114832.1">
    <property type="nucleotide sequence ID" value="NZ_CP006880.1"/>
</dbReference>
<dbReference type="EC" id="2.7.1.15" evidence="4"/>
<dbReference type="InterPro" id="IPR002139">
    <property type="entry name" value="Ribo/fructo_kinase"/>
</dbReference>
<dbReference type="EMBL" id="CP006880">
    <property type="protein sequence ID" value="AJD44484.1"/>
    <property type="molecule type" value="Genomic_DNA"/>
</dbReference>
<dbReference type="SUPFAM" id="SSF53613">
    <property type="entry name" value="Ribokinase-like"/>
    <property type="match status" value="1"/>
</dbReference>
<dbReference type="Pfam" id="PF00294">
    <property type="entry name" value="PfkB"/>
    <property type="match status" value="1"/>
</dbReference>
<dbReference type="GO" id="GO:0005829">
    <property type="term" value="C:cytosol"/>
    <property type="evidence" value="ECO:0007669"/>
    <property type="project" value="TreeGrafter"/>
</dbReference>
<dbReference type="PANTHER" id="PTHR10584">
    <property type="entry name" value="SUGAR KINASE"/>
    <property type="match status" value="1"/>
</dbReference>
<keyword evidence="4" id="KW-0614">Plasmid</keyword>
<evidence type="ECO:0000313" key="5">
    <source>
        <dbReference type="Proteomes" id="UP000031368"/>
    </source>
</evidence>
<sequence length="296" mass="30211">MTIASPSVIVFGSLHYDIMVHGPARPRKGETVAGESWHPKCGGKGGNQAVSAAKTGIRTAMIGAVADDAFGRALVENLGRQGVDYRFVKVADGVGSGMSVAIFDSEGDYGAVIVSGSNLLLGQSDVDRAAELFNEQSVLVLQNEVPDLANVAAAKAMKAAGGRVILNAAPARDLSPLLCELVDVIVVNAIEAEQLTDVAVVDSLAGALDAARLLAQTYPAAVVTAGGEGLACATKSDKEFLIEAITVRLVSTHGAGDEFTGVLAAEIASGTGMEDALRAANQAAAVLVSTPRDTVQ</sequence>
<dbReference type="PANTHER" id="PTHR10584:SF166">
    <property type="entry name" value="RIBOKINASE"/>
    <property type="match status" value="1"/>
</dbReference>
<name>A0A0B4X930_9HYPH</name>
<dbReference type="GO" id="GO:0004747">
    <property type="term" value="F:ribokinase activity"/>
    <property type="evidence" value="ECO:0007669"/>
    <property type="project" value="UniProtKB-EC"/>
</dbReference>
<proteinExistence type="predicted"/>
<dbReference type="Gene3D" id="3.40.1190.20">
    <property type="match status" value="1"/>
</dbReference>
<geneLocation type="plasmid" evidence="4 5">
    <name>pRgalR602c</name>
</geneLocation>
<keyword evidence="2 4" id="KW-0418">Kinase</keyword>
<dbReference type="InterPro" id="IPR029056">
    <property type="entry name" value="Ribokinase-like"/>
</dbReference>
<dbReference type="Proteomes" id="UP000031368">
    <property type="component" value="Plasmid pRgalR602c"/>
</dbReference>
<evidence type="ECO:0000256" key="2">
    <source>
        <dbReference type="ARBA" id="ARBA00022777"/>
    </source>
</evidence>
<dbReference type="HOGENOM" id="CLU_027634_2_1_5"/>
<accession>A0A0B4X930</accession>
<dbReference type="PRINTS" id="PR00990">
    <property type="entry name" value="RIBOKINASE"/>
</dbReference>
<keyword evidence="5" id="KW-1185">Reference proteome</keyword>
<evidence type="ECO:0000259" key="3">
    <source>
        <dbReference type="Pfam" id="PF00294"/>
    </source>
</evidence>
<evidence type="ECO:0000313" key="4">
    <source>
        <dbReference type="EMBL" id="AJD44484.1"/>
    </source>
</evidence>
<protein>
    <submittedName>
        <fullName evidence="4">Ribokinase protein</fullName>
        <ecNumber evidence="4">2.7.1.15</ecNumber>
    </submittedName>
</protein>
<dbReference type="InterPro" id="IPR011611">
    <property type="entry name" value="PfkB_dom"/>
</dbReference>
<keyword evidence="1 4" id="KW-0808">Transferase</keyword>
<feature type="domain" description="Carbohydrate kinase PfkB" evidence="3">
    <location>
        <begin position="7"/>
        <end position="291"/>
    </location>
</feature>
<gene>
    <name evidence="4" type="ORF">RGR602_PC00444</name>
</gene>
<reference evidence="4 5" key="1">
    <citation type="submission" date="2013-11" db="EMBL/GenBank/DDBJ databases">
        <title>Complete genome sequence of Rhizobium gallicum bv. gallicum R602.</title>
        <authorList>
            <person name="Bustos P."/>
            <person name="Santamaria R.I."/>
            <person name="Lozano L."/>
            <person name="Acosta J.L."/>
            <person name="Ormeno-Orrillo E."/>
            <person name="Rogel M.A."/>
            <person name="Romero D."/>
            <person name="Cevallos M.A."/>
            <person name="Martinez-Romero E."/>
            <person name="Gonzalez V."/>
        </authorList>
    </citation>
    <scope>NUCLEOTIDE SEQUENCE [LARGE SCALE GENOMIC DNA]</scope>
    <source>
        <strain evidence="4 5">R602</strain>
        <plasmid evidence="4 5">pRgalR602c</plasmid>
    </source>
</reference>
<organism evidence="4 5">
    <name type="scientific">Rhizobium gallicum bv. gallicum R602sp</name>
    <dbReference type="NCBI Taxonomy" id="1041138"/>
    <lineage>
        <taxon>Bacteria</taxon>
        <taxon>Pseudomonadati</taxon>
        <taxon>Pseudomonadota</taxon>
        <taxon>Alphaproteobacteria</taxon>
        <taxon>Hyphomicrobiales</taxon>
        <taxon>Rhizobiaceae</taxon>
        <taxon>Rhizobium/Agrobacterium group</taxon>
        <taxon>Rhizobium</taxon>
    </lineage>
</organism>